<feature type="domain" description="Topo IIA-type catalytic" evidence="11">
    <location>
        <begin position="42"/>
        <end position="532"/>
    </location>
</feature>
<dbReference type="InterPro" id="IPR050220">
    <property type="entry name" value="Type_II_DNA_Topoisomerases"/>
</dbReference>
<evidence type="ECO:0000256" key="1">
    <source>
        <dbReference type="ARBA" id="ARBA00000185"/>
    </source>
</evidence>
<dbReference type="Pfam" id="PF00521">
    <property type="entry name" value="DNA_topoisoIV"/>
    <property type="match status" value="1"/>
</dbReference>
<keyword evidence="8" id="KW-0963">Cytoplasm</keyword>
<dbReference type="InterPro" id="IPR013760">
    <property type="entry name" value="Topo_IIA-like_dom_sf"/>
</dbReference>
<dbReference type="FunFam" id="3.30.1360.40:FF:000002">
    <property type="entry name" value="DNA gyrase subunit A"/>
    <property type="match status" value="1"/>
</dbReference>
<dbReference type="AlphaFoldDB" id="A0A939J5T5"/>
<evidence type="ECO:0000256" key="7">
    <source>
        <dbReference type="ARBA" id="ARBA00023235"/>
    </source>
</evidence>
<feature type="region of interest" description="Disordered" evidence="10">
    <location>
        <begin position="918"/>
        <end position="958"/>
    </location>
</feature>
<comment type="caution">
    <text evidence="12">The sequence shown here is derived from an EMBL/GenBank/DDBJ whole genome shotgun (WGS) entry which is preliminary data.</text>
</comment>
<dbReference type="PROSITE" id="PS52040">
    <property type="entry name" value="TOPO_IIA"/>
    <property type="match status" value="1"/>
</dbReference>
<proteinExistence type="inferred from homology"/>
<keyword evidence="6 8" id="KW-0238">DNA-binding</keyword>
<dbReference type="HAMAP" id="MF_01897">
    <property type="entry name" value="GyrA"/>
    <property type="match status" value="1"/>
</dbReference>
<organism evidence="12 13">
    <name type="scientific">Roseibium limicola</name>
    <dbReference type="NCBI Taxonomy" id="2816037"/>
    <lineage>
        <taxon>Bacteria</taxon>
        <taxon>Pseudomonadati</taxon>
        <taxon>Pseudomonadota</taxon>
        <taxon>Alphaproteobacteria</taxon>
        <taxon>Hyphomicrobiales</taxon>
        <taxon>Stappiaceae</taxon>
        <taxon>Roseibium</taxon>
    </lineage>
</organism>
<comment type="similarity">
    <text evidence="2 8">Belongs to the type II topoisomerase GyrA/ParC subunit family.</text>
</comment>
<evidence type="ECO:0000259" key="11">
    <source>
        <dbReference type="PROSITE" id="PS52040"/>
    </source>
</evidence>
<dbReference type="Proteomes" id="UP000664779">
    <property type="component" value="Unassembled WGS sequence"/>
</dbReference>
<dbReference type="Gene3D" id="3.30.1360.40">
    <property type="match status" value="1"/>
</dbReference>
<name>A0A939J5T5_9HYPH</name>
<comment type="function">
    <text evidence="8">A type II topoisomerase that negatively supercoils closed circular double-stranded (ds) DNA in an ATP-dependent manner to modulate DNA topology and maintain chromosomes in an underwound state. Negative supercoiling favors strand separation, and DNA replication, transcription, recombination and repair, all of which involve strand separation. Also able to catalyze the interconversion of other topological isomers of dsDNA rings, including catenanes and knotted rings. Type II topoisomerases break and join 2 DNA strands simultaneously in an ATP-dependent manner.</text>
</comment>
<dbReference type="InterPro" id="IPR002205">
    <property type="entry name" value="Topo_IIA_dom_A"/>
</dbReference>
<dbReference type="InterPro" id="IPR013758">
    <property type="entry name" value="Topo_IIA_A/C_ab"/>
</dbReference>
<evidence type="ECO:0000256" key="3">
    <source>
        <dbReference type="ARBA" id="ARBA00022741"/>
    </source>
</evidence>
<dbReference type="PANTHER" id="PTHR43493">
    <property type="entry name" value="DNA GYRASE/TOPOISOMERASE SUBUNIT A"/>
    <property type="match status" value="1"/>
</dbReference>
<keyword evidence="3 8" id="KW-0547">Nucleotide-binding</keyword>
<dbReference type="GO" id="GO:0005694">
    <property type="term" value="C:chromosome"/>
    <property type="evidence" value="ECO:0007669"/>
    <property type="project" value="InterPro"/>
</dbReference>
<dbReference type="NCBIfam" id="TIGR01063">
    <property type="entry name" value="gyrA"/>
    <property type="match status" value="1"/>
</dbReference>
<dbReference type="FunFam" id="1.10.268.10:FF:000001">
    <property type="entry name" value="DNA gyrase subunit A"/>
    <property type="match status" value="1"/>
</dbReference>
<protein>
    <recommendedName>
        <fullName evidence="8">DNA gyrase subunit A</fullName>
        <ecNumber evidence="8">5.6.2.2</ecNumber>
    </recommendedName>
</protein>
<dbReference type="SUPFAM" id="SSF101904">
    <property type="entry name" value="GyrA/ParC C-terminal domain-like"/>
    <property type="match status" value="1"/>
</dbReference>
<dbReference type="Gene3D" id="2.120.10.90">
    <property type="entry name" value="DNA gyrase/topoisomerase IV, subunit A, C-terminal"/>
    <property type="match status" value="1"/>
</dbReference>
<dbReference type="InterPro" id="IPR035516">
    <property type="entry name" value="Gyrase/topoIV_suA_C"/>
</dbReference>
<dbReference type="Pfam" id="PF03989">
    <property type="entry name" value="DNA_gyraseA_C"/>
    <property type="match status" value="6"/>
</dbReference>
<feature type="compositionally biased region" description="Low complexity" evidence="10">
    <location>
        <begin position="918"/>
        <end position="945"/>
    </location>
</feature>
<dbReference type="GO" id="GO:0005524">
    <property type="term" value="F:ATP binding"/>
    <property type="evidence" value="ECO:0007669"/>
    <property type="project" value="UniProtKB-UniRule"/>
</dbReference>
<dbReference type="GO" id="GO:0003677">
    <property type="term" value="F:DNA binding"/>
    <property type="evidence" value="ECO:0007669"/>
    <property type="project" value="UniProtKB-UniRule"/>
</dbReference>
<evidence type="ECO:0000313" key="12">
    <source>
        <dbReference type="EMBL" id="MBO0344407.1"/>
    </source>
</evidence>
<dbReference type="EC" id="5.6.2.2" evidence="8"/>
<comment type="miscellaneous">
    <text evidence="8">Few gyrases are as efficient as E.coli at forming negative supercoils. Not all organisms have 2 type II topoisomerases; in organisms with a single type II topoisomerase this enzyme also has to decatenate newly replicated chromosomes.</text>
</comment>
<dbReference type="NCBIfam" id="NF004044">
    <property type="entry name" value="PRK05561.1"/>
    <property type="match status" value="1"/>
</dbReference>
<dbReference type="SUPFAM" id="SSF56719">
    <property type="entry name" value="Type II DNA topoisomerase"/>
    <property type="match status" value="1"/>
</dbReference>
<evidence type="ECO:0000256" key="5">
    <source>
        <dbReference type="ARBA" id="ARBA00023029"/>
    </source>
</evidence>
<sequence length="958" mass="105472">MAEQDNSIPGGGSSDIKPISIVDEMKSSYLDYAMSVIVSRALPDVRDGLKPVHRRILFSMHENGYEWNKPYRKSARVVGDVMGKYHPHGDSAIYDALVRMAQNFSLRLPLIDGQGNFGSVDGDPAAAMRYTECRLQKVAHKLLDDIDKETVDFQENYDNSESEPVVLPAKFPNLLVNGAGGIAVGMATNIPPHNLGEVIDAAIAIMENPALTLEELMEIVPGPDFPTGGIILGRSGIRSAYETARGSVPIRGRVNVEEIRKDRFALIITEIPYQVNKSSMIEKIAEAVRDKRIEGISDIRDESDRSGMRVVVELKRDAVPDVVLNQLYRFSQLQTSFGCNIVALNGGKPEQLTLADMLKAFVAFREEVIQRRTRFLLRKCRDRAHILVGLGIAVANIDEVIKLIRSAPDPATARRQLMERNWPAKDVEALILLIDDPRHMVQDDGTYKLSEEQARAILELRLQRLTAMGREEIEEELNKIGAEISEYLSILRSRARIQEIIRDEMLEIKENFATPRRTEIIEGGPDFDEEDLIQREDMVVTVSHTGYVKRVPLATYRAQRRGGKGRSGMATKDEDFVTRLFIANTHTPVLFFSSRGICYKMKVWRLPLGGPNSRGKAMVNLLPLEQGEQITSILPLPEDEDSWANLDVMFATVRGTVRRNKLSDFVQINRNGKIAMKLEDGDGIVGVDTCSELSDIMLTTASGQCIRFPATDVRVFAGRNSVGVRGIRLSDDDHIISMQILHHIDVSAEERAAYLKMSRALRGETEESSNSDEEAVEAGALPQERYAEMSAAEQIILTLSENGYGKRTSSFEYRVTGRGGKGITAMAVNARNGNLVASFPVEDKNQIMLVTNGGQLIRCPIEGIRIAGRSTQGVIVFKTAKDENVVAVERITDVDEEDDGLIDGEVVEGAVVEGTVVEGEAAGSADTASADAETPSADGDAGDSAAETDSDEGKEGDA</sequence>
<dbReference type="InterPro" id="IPR005743">
    <property type="entry name" value="GyrA"/>
</dbReference>
<dbReference type="Gene3D" id="1.10.268.10">
    <property type="entry name" value="Topoisomerase, domain 3"/>
    <property type="match status" value="1"/>
</dbReference>
<feature type="active site" description="O-(5'-phospho-DNA)-tyrosine intermediate" evidence="8 9">
    <location>
        <position position="130"/>
    </location>
</feature>
<comment type="subunit">
    <text evidence="8">Heterotetramer, composed of two GyrA and two GyrB chains. In the heterotetramer, GyrA contains the active site tyrosine that forms a transient covalent intermediate with DNA, while GyrB binds cofactors and catalyzes ATP hydrolysis.</text>
</comment>
<dbReference type="GO" id="GO:0009330">
    <property type="term" value="C:DNA topoisomerase type II (double strand cut, ATP-hydrolyzing) complex"/>
    <property type="evidence" value="ECO:0007669"/>
    <property type="project" value="TreeGrafter"/>
</dbReference>
<dbReference type="GO" id="GO:0006265">
    <property type="term" value="P:DNA topological change"/>
    <property type="evidence" value="ECO:0007669"/>
    <property type="project" value="UniProtKB-UniRule"/>
</dbReference>
<keyword evidence="5 8" id="KW-0799">Topoisomerase</keyword>
<dbReference type="FunFam" id="3.90.199.10:FF:000001">
    <property type="entry name" value="DNA gyrase subunit A"/>
    <property type="match status" value="1"/>
</dbReference>
<keyword evidence="7 8" id="KW-0413">Isomerase</keyword>
<dbReference type="GO" id="GO:0005737">
    <property type="term" value="C:cytoplasm"/>
    <property type="evidence" value="ECO:0007669"/>
    <property type="project" value="UniProtKB-SubCell"/>
</dbReference>
<accession>A0A939J5T5</accession>
<evidence type="ECO:0000256" key="8">
    <source>
        <dbReference type="HAMAP-Rule" id="MF_01897"/>
    </source>
</evidence>
<comment type="subcellular location">
    <subcellularLocation>
        <location evidence="8">Cytoplasm</location>
    </subcellularLocation>
</comment>
<evidence type="ECO:0000256" key="10">
    <source>
        <dbReference type="SAM" id="MobiDB-lite"/>
    </source>
</evidence>
<dbReference type="GO" id="GO:0034335">
    <property type="term" value="F:DNA negative supercoiling activity"/>
    <property type="evidence" value="ECO:0007669"/>
    <property type="project" value="UniProtKB-ARBA"/>
</dbReference>
<evidence type="ECO:0000256" key="6">
    <source>
        <dbReference type="ARBA" id="ARBA00023125"/>
    </source>
</evidence>
<comment type="catalytic activity">
    <reaction evidence="1 8 9">
        <text>ATP-dependent breakage, passage and rejoining of double-stranded DNA.</text>
        <dbReference type="EC" id="5.6.2.2"/>
    </reaction>
</comment>
<dbReference type="PANTHER" id="PTHR43493:SF5">
    <property type="entry name" value="DNA GYRASE SUBUNIT A, CHLOROPLASTIC_MITOCHONDRIAL"/>
    <property type="match status" value="1"/>
</dbReference>
<dbReference type="NCBIfam" id="NF004043">
    <property type="entry name" value="PRK05560.1"/>
    <property type="match status" value="1"/>
</dbReference>
<feature type="short sequence motif" description="GyrA-box" evidence="8">
    <location>
        <begin position="559"/>
        <end position="565"/>
    </location>
</feature>
<dbReference type="CDD" id="cd00187">
    <property type="entry name" value="TOP4c"/>
    <property type="match status" value="1"/>
</dbReference>
<evidence type="ECO:0000256" key="4">
    <source>
        <dbReference type="ARBA" id="ARBA00022840"/>
    </source>
</evidence>
<keyword evidence="4 8" id="KW-0067">ATP-binding</keyword>
<dbReference type="SMART" id="SM00434">
    <property type="entry name" value="TOP4c"/>
    <property type="match status" value="1"/>
</dbReference>
<dbReference type="Gene3D" id="3.90.199.10">
    <property type="entry name" value="Topoisomerase II, domain 5"/>
    <property type="match status" value="1"/>
</dbReference>
<reference evidence="12" key="1">
    <citation type="submission" date="2021-03" db="EMBL/GenBank/DDBJ databases">
        <title>Roseibium sp. CAU 1637 isolated from Incheon.</title>
        <authorList>
            <person name="Kim W."/>
        </authorList>
    </citation>
    <scope>NUCLEOTIDE SEQUENCE</scope>
    <source>
        <strain evidence="12">CAU 1637</strain>
    </source>
</reference>
<evidence type="ECO:0000256" key="2">
    <source>
        <dbReference type="ARBA" id="ARBA00008263"/>
    </source>
</evidence>
<evidence type="ECO:0000313" key="13">
    <source>
        <dbReference type="Proteomes" id="UP000664779"/>
    </source>
</evidence>
<dbReference type="InterPro" id="IPR006691">
    <property type="entry name" value="GyrA/parC_rep"/>
</dbReference>
<evidence type="ECO:0000256" key="9">
    <source>
        <dbReference type="PROSITE-ProRule" id="PRU01384"/>
    </source>
</evidence>
<dbReference type="GO" id="GO:0006261">
    <property type="term" value="P:DNA-templated DNA replication"/>
    <property type="evidence" value="ECO:0007669"/>
    <property type="project" value="UniProtKB-UniRule"/>
</dbReference>
<dbReference type="EMBL" id="JAFLNF010000002">
    <property type="protein sequence ID" value="MBO0344407.1"/>
    <property type="molecule type" value="Genomic_DNA"/>
</dbReference>
<gene>
    <name evidence="8 12" type="primary">gyrA</name>
    <name evidence="12" type="ORF">J0X15_04155</name>
</gene>
<dbReference type="InterPro" id="IPR013757">
    <property type="entry name" value="Topo_IIA_A_a_sf"/>
</dbReference>
<keyword evidence="13" id="KW-1185">Reference proteome</keyword>